<evidence type="ECO:0000256" key="2">
    <source>
        <dbReference type="ARBA" id="ARBA00004115"/>
    </source>
</evidence>
<accession>A0A0D2EPR2</accession>
<evidence type="ECO:0000256" key="9">
    <source>
        <dbReference type="ARBA" id="ARBA00023136"/>
    </source>
</evidence>
<sequence length="512" mass="57181">MRLSSVVSAVAGLCIAVTSATSNLTTPQSTQKVLTGDFRPPQVFENTNLVRTINLEKGYVRETTNILITNTDKAPQSDYYVPFEYDLIGRIGGFDARDKKHAEKGALEVTIAALAEVLDAQGLSSKPTQYYIIHLDEPVPPKGTVTLSISYHILGVLKPLPASIRQEEKQYLTYDFSAYVPTVYKTAKQKTKVKFPSSDVPEYTTTKGLVSNTDPEKQGSQFSYGPYDTAKIPPGTVYPVTVRYEFNKPLLVCSLLERDVEVSHWGGNLAAEERYWLRHDGATLSNHFSRVAWSTQSFYVNAGQMTTSALRELKVPLKPGSVDPYFTDDIGNVSTSRFRPNNVREASLELKPRYPLFGGWKYSFRIGWNNALSSFLRKLKTPADTYILSVPLLEGPKMPEGIQYEHFVLRVILPEGATHVQYQTHGGTGVPNLHAEYSLHKTFMDTVGRTELKLSGNNLVDEARDITLLVTYEYTLLSALRKPFMIFAGFVVVYVVAYLVGSVDTSIGKRRR</sequence>
<dbReference type="OrthoDB" id="310030at2759"/>
<comment type="subunit">
    <text evidence="10">Component of the oligosaccharyltransferase (OST) complex.</text>
</comment>
<dbReference type="HOGENOM" id="CLU_031381_1_0_1"/>
<keyword evidence="7 10" id="KW-0256">Endoplasmic reticulum</keyword>
<dbReference type="GeneID" id="25333353"/>
<dbReference type="UniPathway" id="UPA00378"/>
<keyword evidence="5 10" id="KW-0812">Transmembrane</keyword>
<name>A0A0D2EPR2_9EURO</name>
<comment type="pathway">
    <text evidence="3 10">Protein modification; protein glycosylation.</text>
</comment>
<dbReference type="InterPro" id="IPR007676">
    <property type="entry name" value="Ribophorin_I"/>
</dbReference>
<evidence type="ECO:0000256" key="10">
    <source>
        <dbReference type="RuleBase" id="RU361143"/>
    </source>
</evidence>
<dbReference type="PANTHER" id="PTHR21049">
    <property type="entry name" value="RIBOPHORIN I"/>
    <property type="match status" value="1"/>
</dbReference>
<dbReference type="Proteomes" id="UP000054342">
    <property type="component" value="Unassembled WGS sequence"/>
</dbReference>
<dbReference type="RefSeq" id="XP_013310383.1">
    <property type="nucleotide sequence ID" value="XM_013454929.1"/>
</dbReference>
<gene>
    <name evidence="12" type="ORF">PV05_11445</name>
</gene>
<evidence type="ECO:0000313" key="13">
    <source>
        <dbReference type="Proteomes" id="UP000054342"/>
    </source>
</evidence>
<organism evidence="12 13">
    <name type="scientific">Exophiala xenobiotica</name>
    <dbReference type="NCBI Taxonomy" id="348802"/>
    <lineage>
        <taxon>Eukaryota</taxon>
        <taxon>Fungi</taxon>
        <taxon>Dikarya</taxon>
        <taxon>Ascomycota</taxon>
        <taxon>Pezizomycotina</taxon>
        <taxon>Eurotiomycetes</taxon>
        <taxon>Chaetothyriomycetidae</taxon>
        <taxon>Chaetothyriales</taxon>
        <taxon>Herpotrichiellaceae</taxon>
        <taxon>Exophiala</taxon>
    </lineage>
</organism>
<dbReference type="PANTHER" id="PTHR21049:SF0">
    <property type="entry name" value="DOLICHYL-DIPHOSPHOOLIGOSACCHARIDE--PROTEIN GLYCOSYLTRANSFERASE SUBUNIT 1"/>
    <property type="match status" value="1"/>
</dbReference>
<evidence type="ECO:0000256" key="5">
    <source>
        <dbReference type="ARBA" id="ARBA00022692"/>
    </source>
</evidence>
<keyword evidence="6 10" id="KW-0732">Signal</keyword>
<evidence type="ECO:0000256" key="4">
    <source>
        <dbReference type="ARBA" id="ARBA00008905"/>
    </source>
</evidence>
<proteinExistence type="inferred from homology"/>
<keyword evidence="13" id="KW-1185">Reference proteome</keyword>
<keyword evidence="9 10" id="KW-0472">Membrane</keyword>
<evidence type="ECO:0000256" key="6">
    <source>
        <dbReference type="ARBA" id="ARBA00022729"/>
    </source>
</evidence>
<dbReference type="GO" id="GO:0008250">
    <property type="term" value="C:oligosaccharyltransferase complex"/>
    <property type="evidence" value="ECO:0007669"/>
    <property type="project" value="UniProtKB-UniRule"/>
</dbReference>
<dbReference type="EMBL" id="KN847323">
    <property type="protein sequence ID" value="KIW49799.1"/>
    <property type="molecule type" value="Genomic_DNA"/>
</dbReference>
<reference evidence="12 13" key="1">
    <citation type="submission" date="2015-01" db="EMBL/GenBank/DDBJ databases">
        <title>The Genome Sequence of Exophiala xenobiotica CBS118157.</title>
        <authorList>
            <consortium name="The Broad Institute Genomics Platform"/>
            <person name="Cuomo C."/>
            <person name="de Hoog S."/>
            <person name="Gorbushina A."/>
            <person name="Stielow B."/>
            <person name="Teixiera M."/>
            <person name="Abouelleil A."/>
            <person name="Chapman S.B."/>
            <person name="Priest M."/>
            <person name="Young S.K."/>
            <person name="Wortman J."/>
            <person name="Nusbaum C."/>
            <person name="Birren B."/>
        </authorList>
    </citation>
    <scope>NUCLEOTIDE SEQUENCE [LARGE SCALE GENOMIC DNA]</scope>
    <source>
        <strain evidence="12 13">CBS 118157</strain>
    </source>
</reference>
<evidence type="ECO:0000256" key="8">
    <source>
        <dbReference type="ARBA" id="ARBA00022989"/>
    </source>
</evidence>
<evidence type="ECO:0000256" key="7">
    <source>
        <dbReference type="ARBA" id="ARBA00022824"/>
    </source>
</evidence>
<dbReference type="STRING" id="348802.A0A0D2EPR2"/>
<dbReference type="AlphaFoldDB" id="A0A0D2EPR2"/>
<keyword evidence="8 10" id="KW-1133">Transmembrane helix</keyword>
<feature type="region of interest" description="Disordered" evidence="11">
    <location>
        <begin position="206"/>
        <end position="225"/>
    </location>
</feature>
<protein>
    <recommendedName>
        <fullName evidence="10">Dolichyl-diphosphooligosaccharide--protein glycosyltransferase subunit 1</fullName>
    </recommendedName>
</protein>
<dbReference type="GO" id="GO:0018279">
    <property type="term" value="P:protein N-linked glycosylation via asparagine"/>
    <property type="evidence" value="ECO:0007669"/>
    <property type="project" value="TreeGrafter"/>
</dbReference>
<evidence type="ECO:0000256" key="1">
    <source>
        <dbReference type="ARBA" id="ARBA00002791"/>
    </source>
</evidence>
<feature type="signal peptide" evidence="10">
    <location>
        <begin position="1"/>
        <end position="20"/>
    </location>
</feature>
<evidence type="ECO:0000256" key="11">
    <source>
        <dbReference type="SAM" id="MobiDB-lite"/>
    </source>
</evidence>
<evidence type="ECO:0000313" key="12">
    <source>
        <dbReference type="EMBL" id="KIW49799.1"/>
    </source>
</evidence>
<feature type="chain" id="PRO_5005112494" description="Dolichyl-diphosphooligosaccharide--protein glycosyltransferase subunit 1" evidence="10">
    <location>
        <begin position="21"/>
        <end position="512"/>
    </location>
</feature>
<comment type="function">
    <text evidence="1 10">Subunit of the oligosaccharyl transferase (OST) complex that catalyzes the initial transfer of a defined glycan (Glc(3)Man(9)GlcNAc(2) in eukaryotes) from the lipid carrier dolichol-pyrophosphate to an asparagine residue within an Asn-X-Ser/Thr consensus motif in nascent polypeptide chains, the first step in protein N-glycosylation. N-glycosylation occurs cotranslationally and the complex associates with the Sec61 complex at the channel-forming translocon complex that mediates protein translocation across the endoplasmic reticulum (ER). All subunits are required for a maximal enzyme activity.</text>
</comment>
<comment type="similarity">
    <text evidence="4 10">Belongs to the OST1 family.</text>
</comment>
<comment type="subcellular location">
    <subcellularLocation>
        <location evidence="2 10">Endoplasmic reticulum membrane</location>
        <topology evidence="2 10">Single-pass type I membrane protein</topology>
    </subcellularLocation>
</comment>
<dbReference type="Pfam" id="PF04597">
    <property type="entry name" value="Ribophorin_I"/>
    <property type="match status" value="1"/>
</dbReference>
<evidence type="ECO:0000256" key="3">
    <source>
        <dbReference type="ARBA" id="ARBA00004922"/>
    </source>
</evidence>
<feature type="compositionally biased region" description="Polar residues" evidence="11">
    <location>
        <begin position="206"/>
        <end position="223"/>
    </location>
</feature>
<feature type="transmembrane region" description="Helical" evidence="10">
    <location>
        <begin position="484"/>
        <end position="503"/>
    </location>
</feature>